<name>A0A1I3CX64_9FLAO</name>
<evidence type="ECO:0000313" key="3">
    <source>
        <dbReference type="Proteomes" id="UP000198931"/>
    </source>
</evidence>
<dbReference type="AlphaFoldDB" id="A0A1I3CX64"/>
<sequence length="272" mass="30885">MKNKIVIFAVLLLSIVSINAQTEPFKKGDMMFFWGYNRAVYANSDIHFKGNNYDFTLQNVHARDRQTPFKANIYFNINKLTVPQVNYRLSYFIADNLSITLGMDHMKYVMVQNQTADFTGYIGNPTYSAFVVNNKVDLTSGEFLQFEHTDGLNYANIGVQKYKHLLNHTKFDIFLGYGGGAGVMVPKSNVTLMGFERSDRYHIAGFGLDARGSINFVLWNHLVGQIEAKGGYINLPDIKTTLNDRPDKASQDFAFAQVNFGLGYTFRTKKKL</sequence>
<feature type="signal peptide" evidence="1">
    <location>
        <begin position="1"/>
        <end position="20"/>
    </location>
</feature>
<accession>A0A1I3CX64</accession>
<reference evidence="2 3" key="1">
    <citation type="submission" date="2016-10" db="EMBL/GenBank/DDBJ databases">
        <authorList>
            <person name="de Groot N.N."/>
        </authorList>
    </citation>
    <scope>NUCLEOTIDE SEQUENCE [LARGE SCALE GENOMIC DNA]</scope>
    <source>
        <strain evidence="2 3">DSM 26000</strain>
    </source>
</reference>
<dbReference type="RefSeq" id="WP_090078256.1">
    <property type="nucleotide sequence ID" value="NZ_FOQT01000001.1"/>
</dbReference>
<dbReference type="Proteomes" id="UP000198931">
    <property type="component" value="Unassembled WGS sequence"/>
</dbReference>
<keyword evidence="3" id="KW-1185">Reference proteome</keyword>
<organism evidence="2 3">
    <name type="scientific">Halpernia frigidisoli</name>
    <dbReference type="NCBI Taxonomy" id="1125876"/>
    <lineage>
        <taxon>Bacteria</taxon>
        <taxon>Pseudomonadati</taxon>
        <taxon>Bacteroidota</taxon>
        <taxon>Flavobacteriia</taxon>
        <taxon>Flavobacteriales</taxon>
        <taxon>Weeksellaceae</taxon>
        <taxon>Chryseobacterium group</taxon>
        <taxon>Halpernia</taxon>
    </lineage>
</organism>
<proteinExistence type="predicted"/>
<gene>
    <name evidence="2" type="ORF">SAMN05443292_0132</name>
</gene>
<evidence type="ECO:0000313" key="2">
    <source>
        <dbReference type="EMBL" id="SFH79053.1"/>
    </source>
</evidence>
<dbReference type="OrthoDB" id="8887208at2"/>
<evidence type="ECO:0008006" key="4">
    <source>
        <dbReference type="Google" id="ProtNLM"/>
    </source>
</evidence>
<feature type="chain" id="PRO_5011538217" description="Outer membrane protein beta-barrel domain-containing protein" evidence="1">
    <location>
        <begin position="21"/>
        <end position="272"/>
    </location>
</feature>
<dbReference type="STRING" id="1125876.SAMN05443292_0132"/>
<keyword evidence="1" id="KW-0732">Signal</keyword>
<dbReference type="EMBL" id="FOQT01000001">
    <property type="protein sequence ID" value="SFH79053.1"/>
    <property type="molecule type" value="Genomic_DNA"/>
</dbReference>
<evidence type="ECO:0000256" key="1">
    <source>
        <dbReference type="SAM" id="SignalP"/>
    </source>
</evidence>
<protein>
    <recommendedName>
        <fullName evidence="4">Outer membrane protein beta-barrel domain-containing protein</fullName>
    </recommendedName>
</protein>